<evidence type="ECO:0000256" key="1">
    <source>
        <dbReference type="ARBA" id="ARBA00022801"/>
    </source>
</evidence>
<gene>
    <name evidence="2" type="primary">easP</name>
</gene>
<dbReference type="InterPro" id="IPR000801">
    <property type="entry name" value="Esterase-like"/>
</dbReference>
<dbReference type="ESTHER" id="9hypo-j9t7w0">
    <property type="family name" value="Hormone-sensitive_lipase_like"/>
</dbReference>
<dbReference type="GO" id="GO:0016787">
    <property type="term" value="F:hydrolase activity"/>
    <property type="evidence" value="ECO:0007669"/>
    <property type="project" value="UniProtKB-KW"/>
</dbReference>
<dbReference type="PANTHER" id="PTHR48081">
    <property type="entry name" value="AB HYDROLASE SUPERFAMILY PROTEIN C4A8.06C"/>
    <property type="match status" value="1"/>
</dbReference>
<dbReference type="Gene3D" id="3.40.50.1820">
    <property type="entry name" value="alpha/beta hydrolase"/>
    <property type="match status" value="1"/>
</dbReference>
<evidence type="ECO:0000313" key="2">
    <source>
        <dbReference type="EMBL" id="AFR57470.1"/>
    </source>
</evidence>
<protein>
    <submittedName>
        <fullName evidence="2">EasP</fullName>
    </submittedName>
</protein>
<dbReference type="EMBL" id="JX273434">
    <property type="protein sequence ID" value="AFR57470.1"/>
    <property type="molecule type" value="Genomic_DNA"/>
</dbReference>
<sequence length="338" mass="37792">MDNIILQTSQIFNDFTIIDQPFLIRENHQVLAHILLPRNYSGSPSKPSPIIINWHGGYLVAGHGLLPLFFPPLLLRLAKKHSAIIVSPDHALLPREEGLSSVQADAEAFHHWLHSSFAELLAATAPSYEPDLTRILLHGGSSGAYLALSSALSHPKSYRCVSLMYPMIYFDTDWWRKGSRAVGAPNPGRLPDTAFPVDDQVVMHQLEEFRQGPVVTMPGAERNVFGACVARAGLFLEIFNPGGKLDDDSAVWLNRRVEQGSELPEHIWVLHADCDTVVPIETSLRFAQTMKRQGRPIRLDIVKELDHCCDMAVTEDWKGSDDPVVLDAAEWLVEKWLE</sequence>
<dbReference type="InterPro" id="IPR050300">
    <property type="entry name" value="GDXG_lipolytic_enzyme"/>
</dbReference>
<keyword evidence="1" id="KW-0378">Hydrolase</keyword>
<accession>J9T7W0</accession>
<organism evidence="2">
    <name type="scientific">Epichloe inebrians</name>
    <dbReference type="NCBI Taxonomy" id="2591900"/>
    <lineage>
        <taxon>Eukaryota</taxon>
        <taxon>Fungi</taxon>
        <taxon>Dikarya</taxon>
        <taxon>Ascomycota</taxon>
        <taxon>Pezizomycotina</taxon>
        <taxon>Sordariomycetes</taxon>
        <taxon>Hypocreomycetidae</taxon>
        <taxon>Hypocreales</taxon>
        <taxon>Clavicipitaceae</taxon>
        <taxon>Epichloe</taxon>
    </lineage>
</organism>
<dbReference type="SUPFAM" id="SSF53474">
    <property type="entry name" value="alpha/beta-Hydrolases"/>
    <property type="match status" value="1"/>
</dbReference>
<dbReference type="AlphaFoldDB" id="J9T7W0"/>
<dbReference type="Pfam" id="PF00756">
    <property type="entry name" value="Esterase"/>
    <property type="match status" value="1"/>
</dbReference>
<dbReference type="InterPro" id="IPR029058">
    <property type="entry name" value="AB_hydrolase_fold"/>
</dbReference>
<name>J9T7W0_9HYPO</name>
<proteinExistence type="predicted"/>
<dbReference type="PANTHER" id="PTHR48081:SF3">
    <property type="entry name" value="ALPHA_BETA HYDROLASE FOLD-3 DOMAIN-CONTAINING PROTEIN"/>
    <property type="match status" value="1"/>
</dbReference>
<reference evidence="2" key="1">
    <citation type="submission" date="2012-07" db="EMBL/GenBank/DDBJ databases">
        <title>Genome sequence of Neotyphodium gansuense var. inebrians E818.</title>
        <authorList>
            <person name="Chen L."/>
            <person name="Schardl C.L."/>
        </authorList>
    </citation>
    <scope>NUCLEOTIDE SEQUENCE</scope>
    <source>
        <strain evidence="2">E818</strain>
    </source>
</reference>